<organism evidence="1 2">
    <name type="scientific">Austropuccinia psidii MF-1</name>
    <dbReference type="NCBI Taxonomy" id="1389203"/>
    <lineage>
        <taxon>Eukaryota</taxon>
        <taxon>Fungi</taxon>
        <taxon>Dikarya</taxon>
        <taxon>Basidiomycota</taxon>
        <taxon>Pucciniomycotina</taxon>
        <taxon>Pucciniomycetes</taxon>
        <taxon>Pucciniales</taxon>
        <taxon>Sphaerophragmiaceae</taxon>
        <taxon>Austropuccinia</taxon>
    </lineage>
</organism>
<reference evidence="1" key="1">
    <citation type="submission" date="2021-03" db="EMBL/GenBank/DDBJ databases">
        <title>Draft genome sequence of rust myrtle Austropuccinia psidii MF-1, a brazilian biotype.</title>
        <authorList>
            <person name="Quecine M.C."/>
            <person name="Pachon D.M.R."/>
            <person name="Bonatelli M.L."/>
            <person name="Correr F.H."/>
            <person name="Franceschini L.M."/>
            <person name="Leite T.F."/>
            <person name="Margarido G.R.A."/>
            <person name="Almeida C.A."/>
            <person name="Ferrarezi J.A."/>
            <person name="Labate C.A."/>
        </authorList>
    </citation>
    <scope>NUCLEOTIDE SEQUENCE</scope>
    <source>
        <strain evidence="1">MF-1</strain>
    </source>
</reference>
<protein>
    <submittedName>
        <fullName evidence="1">Uncharacterized protein</fullName>
    </submittedName>
</protein>
<proteinExistence type="predicted"/>
<dbReference type="AlphaFoldDB" id="A0A9Q3BJ11"/>
<evidence type="ECO:0000313" key="1">
    <source>
        <dbReference type="EMBL" id="MBW0466559.1"/>
    </source>
</evidence>
<name>A0A9Q3BJ11_9BASI</name>
<dbReference type="EMBL" id="AVOT02001333">
    <property type="protein sequence ID" value="MBW0466559.1"/>
    <property type="molecule type" value="Genomic_DNA"/>
</dbReference>
<gene>
    <name evidence="1" type="ORF">O181_006274</name>
</gene>
<comment type="caution">
    <text evidence="1">The sequence shown here is derived from an EMBL/GenBank/DDBJ whole genome shotgun (WGS) entry which is preliminary data.</text>
</comment>
<dbReference type="Proteomes" id="UP000765509">
    <property type="component" value="Unassembled WGS sequence"/>
</dbReference>
<keyword evidence="2" id="KW-1185">Reference proteome</keyword>
<evidence type="ECO:0000313" key="2">
    <source>
        <dbReference type="Proteomes" id="UP000765509"/>
    </source>
</evidence>
<accession>A0A9Q3BJ11</accession>
<sequence>MSSYWTSGFQNLKIFMEQRDVARWNNVGGHIHFSSEVPISRINTQGVVKSVRQIADSPPDRDAEGSGELDGEEVEVVHNSIGHQYSTSPSHPPAKIFQSNIIPRTPRTFQTALTTITTTITPASPSSSTTRSALIPAVRPSPILQS</sequence>